<organism evidence="2 3">
    <name type="scientific">Phlebiopsis gigantea (strain 11061_1 CR5-6)</name>
    <name type="common">White-rot fungus</name>
    <name type="synonym">Peniophora gigantea</name>
    <dbReference type="NCBI Taxonomy" id="745531"/>
    <lineage>
        <taxon>Eukaryota</taxon>
        <taxon>Fungi</taxon>
        <taxon>Dikarya</taxon>
        <taxon>Basidiomycota</taxon>
        <taxon>Agaricomycotina</taxon>
        <taxon>Agaricomycetes</taxon>
        <taxon>Polyporales</taxon>
        <taxon>Phanerochaetaceae</taxon>
        <taxon>Phlebiopsis</taxon>
    </lineage>
</organism>
<keyword evidence="3" id="KW-1185">Reference proteome</keyword>
<feature type="non-terminal residue" evidence="2">
    <location>
        <position position="140"/>
    </location>
</feature>
<gene>
    <name evidence="2" type="ORF">PHLGIDRAFT_122193</name>
</gene>
<accession>A0A0C3S0Z4</accession>
<evidence type="ECO:0000313" key="3">
    <source>
        <dbReference type="Proteomes" id="UP000053257"/>
    </source>
</evidence>
<evidence type="ECO:0000313" key="2">
    <source>
        <dbReference type="EMBL" id="KIP02767.1"/>
    </source>
</evidence>
<dbReference type="EMBL" id="KN840655">
    <property type="protein sequence ID" value="KIP02767.1"/>
    <property type="molecule type" value="Genomic_DNA"/>
</dbReference>
<feature type="region of interest" description="Disordered" evidence="1">
    <location>
        <begin position="27"/>
        <end position="51"/>
    </location>
</feature>
<protein>
    <submittedName>
        <fullName evidence="2">Uncharacterized protein</fullName>
    </submittedName>
</protein>
<dbReference type="Proteomes" id="UP000053257">
    <property type="component" value="Unassembled WGS sequence"/>
</dbReference>
<sequence>MSHPTDRPRTPIMKRLFRDVLKPTLALGKRTREAENAPPTPQKPTPHCVALQNDDEDEGAVVITTLHAVPFCCHADLLAMGRAELAAAAHALNAALPAALHIDARAPDAAIRHAIERLVGISTTGGRKRARSLYDVSADA</sequence>
<name>A0A0C3S0Z4_PHLG1</name>
<evidence type="ECO:0000256" key="1">
    <source>
        <dbReference type="SAM" id="MobiDB-lite"/>
    </source>
</evidence>
<proteinExistence type="predicted"/>
<dbReference type="AlphaFoldDB" id="A0A0C3S0Z4"/>
<dbReference type="HOGENOM" id="CLU_1849933_0_0_1"/>
<dbReference type="OrthoDB" id="3061698at2759"/>
<reference evidence="2 3" key="1">
    <citation type="journal article" date="2014" name="PLoS Genet.">
        <title>Analysis of the Phlebiopsis gigantea genome, transcriptome and secretome provides insight into its pioneer colonization strategies of wood.</title>
        <authorList>
            <person name="Hori C."/>
            <person name="Ishida T."/>
            <person name="Igarashi K."/>
            <person name="Samejima M."/>
            <person name="Suzuki H."/>
            <person name="Master E."/>
            <person name="Ferreira P."/>
            <person name="Ruiz-Duenas F.J."/>
            <person name="Held B."/>
            <person name="Canessa P."/>
            <person name="Larrondo L.F."/>
            <person name="Schmoll M."/>
            <person name="Druzhinina I.S."/>
            <person name="Kubicek C.P."/>
            <person name="Gaskell J.A."/>
            <person name="Kersten P."/>
            <person name="St John F."/>
            <person name="Glasner J."/>
            <person name="Sabat G."/>
            <person name="Splinter BonDurant S."/>
            <person name="Syed K."/>
            <person name="Yadav J."/>
            <person name="Mgbeahuruike A.C."/>
            <person name="Kovalchuk A."/>
            <person name="Asiegbu F.O."/>
            <person name="Lackner G."/>
            <person name="Hoffmeister D."/>
            <person name="Rencoret J."/>
            <person name="Gutierrez A."/>
            <person name="Sun H."/>
            <person name="Lindquist E."/>
            <person name="Barry K."/>
            <person name="Riley R."/>
            <person name="Grigoriev I.V."/>
            <person name="Henrissat B."/>
            <person name="Kues U."/>
            <person name="Berka R.M."/>
            <person name="Martinez A.T."/>
            <person name="Covert S.F."/>
            <person name="Blanchette R.A."/>
            <person name="Cullen D."/>
        </authorList>
    </citation>
    <scope>NUCLEOTIDE SEQUENCE [LARGE SCALE GENOMIC DNA]</scope>
    <source>
        <strain evidence="2 3">11061_1 CR5-6</strain>
    </source>
</reference>